<protein>
    <submittedName>
        <fullName evidence="1">Uncharacterized protein</fullName>
    </submittedName>
</protein>
<organism evidence="1 2">
    <name type="scientific">Tilletia horrida</name>
    <dbReference type="NCBI Taxonomy" id="155126"/>
    <lineage>
        <taxon>Eukaryota</taxon>
        <taxon>Fungi</taxon>
        <taxon>Dikarya</taxon>
        <taxon>Basidiomycota</taxon>
        <taxon>Ustilaginomycotina</taxon>
        <taxon>Exobasidiomycetes</taxon>
        <taxon>Tilletiales</taxon>
        <taxon>Tilletiaceae</taxon>
        <taxon>Tilletia</taxon>
    </lineage>
</organism>
<proteinExistence type="predicted"/>
<comment type="caution">
    <text evidence="1">The sequence shown here is derived from an EMBL/GenBank/DDBJ whole genome shotgun (WGS) entry which is preliminary data.</text>
</comment>
<dbReference type="Proteomes" id="UP001176521">
    <property type="component" value="Unassembled WGS sequence"/>
</dbReference>
<dbReference type="AlphaFoldDB" id="A0AAN6G629"/>
<sequence>MASSIDLVNATASNGCPALPGSNTLARPSTFKGVGRRCGNLGSDLNLEFCCDGGLSMVEVQGDPGNVCAYLCPYKGTLQQWRDCIAYERLEVFCIDAEAQGVDASPGAPLILNTSNLTSPSPTSSQSVVTGHAAASHSRSIWSTILAALVILAILVPGSAHALPSPSLAHSELAAPLTRRSGVFPGCGVLTHSERPYLAFDLAEPSLVATFNVTTAQTVKAPTQTLSPKILSTFPPNISSADLAAALHYFLNPLSRIDTGLPTLDDPTTNFLGNLTTSYEAWARNHTRVQLFLQRGYYCIDATVKSCQSTLNTPLYTQATTGRYCFTQAFPDKVPIAYWRHNATSLS</sequence>
<name>A0AAN6G629_9BASI</name>
<evidence type="ECO:0000313" key="2">
    <source>
        <dbReference type="Proteomes" id="UP001176521"/>
    </source>
</evidence>
<dbReference type="EMBL" id="JAPDMQ010000792">
    <property type="protein sequence ID" value="KAK0520472.1"/>
    <property type="molecule type" value="Genomic_DNA"/>
</dbReference>
<accession>A0AAN6G629</accession>
<keyword evidence="2" id="KW-1185">Reference proteome</keyword>
<evidence type="ECO:0000313" key="1">
    <source>
        <dbReference type="EMBL" id="KAK0520472.1"/>
    </source>
</evidence>
<reference evidence="1" key="1">
    <citation type="journal article" date="2023" name="PhytoFront">
        <title>Draft Genome Resources of Seven Strains of Tilletia horrida, Causal Agent of Kernel Smut of Rice.</title>
        <authorList>
            <person name="Khanal S."/>
            <person name="Antony Babu S."/>
            <person name="Zhou X.G."/>
        </authorList>
    </citation>
    <scope>NUCLEOTIDE SEQUENCE</scope>
    <source>
        <strain evidence="1">TX3</strain>
    </source>
</reference>
<gene>
    <name evidence="1" type="ORF">OC842_007086</name>
</gene>